<sequence>MLLNKSWWINCSLIRYSHTNDGTLPMKKLNITSYAPVQYRHDILSELGTIVTRCGGYVNDYNFFSDLAVSLQILGIRQPDTLTEFYQQLTMNMKKLRLDRQTVHILDNQSKSIDRYLLFILFQILFIDAKGDLRQNVPTVQN</sequence>
<dbReference type="AlphaFoldDB" id="A0A815QQN5"/>
<name>A0A815QQN5_ADIRI</name>
<evidence type="ECO:0000313" key="4">
    <source>
        <dbReference type="Proteomes" id="UP000663852"/>
    </source>
</evidence>
<reference evidence="2" key="1">
    <citation type="submission" date="2021-02" db="EMBL/GenBank/DDBJ databases">
        <authorList>
            <person name="Nowell W R."/>
        </authorList>
    </citation>
    <scope>NUCLEOTIDE SEQUENCE</scope>
</reference>
<organism evidence="2 4">
    <name type="scientific">Adineta ricciae</name>
    <name type="common">Rotifer</name>
    <dbReference type="NCBI Taxonomy" id="249248"/>
    <lineage>
        <taxon>Eukaryota</taxon>
        <taxon>Metazoa</taxon>
        <taxon>Spiralia</taxon>
        <taxon>Gnathifera</taxon>
        <taxon>Rotifera</taxon>
        <taxon>Eurotatoria</taxon>
        <taxon>Bdelloidea</taxon>
        <taxon>Adinetida</taxon>
        <taxon>Adinetidae</taxon>
        <taxon>Adineta</taxon>
    </lineage>
</organism>
<dbReference type="OrthoDB" id="9999109at2759"/>
<evidence type="ECO:0000313" key="3">
    <source>
        <dbReference type="Proteomes" id="UP000663828"/>
    </source>
</evidence>
<comment type="caution">
    <text evidence="2">The sequence shown here is derived from an EMBL/GenBank/DDBJ whole genome shotgun (WGS) entry which is preliminary data.</text>
</comment>
<gene>
    <name evidence="2" type="ORF">EDS130_LOCUS40494</name>
    <name evidence="1" type="ORF">XAT740_LOCUS18337</name>
</gene>
<proteinExistence type="predicted"/>
<evidence type="ECO:0000313" key="2">
    <source>
        <dbReference type="EMBL" id="CAF1466453.1"/>
    </source>
</evidence>
<dbReference type="EMBL" id="CAJNOR010001221">
    <property type="protein sequence ID" value="CAF1100730.1"/>
    <property type="molecule type" value="Genomic_DNA"/>
</dbReference>
<keyword evidence="3" id="KW-1185">Reference proteome</keyword>
<dbReference type="Proteomes" id="UP000663828">
    <property type="component" value="Unassembled WGS sequence"/>
</dbReference>
<evidence type="ECO:0000313" key="1">
    <source>
        <dbReference type="EMBL" id="CAF1100730.1"/>
    </source>
</evidence>
<dbReference type="EMBL" id="CAJNOJ010000490">
    <property type="protein sequence ID" value="CAF1466453.1"/>
    <property type="molecule type" value="Genomic_DNA"/>
</dbReference>
<dbReference type="Proteomes" id="UP000663852">
    <property type="component" value="Unassembled WGS sequence"/>
</dbReference>
<accession>A0A815QQN5</accession>
<protein>
    <submittedName>
        <fullName evidence="2">Uncharacterized protein</fullName>
    </submittedName>
</protein>